<comment type="caution">
    <text evidence="3">The sequence shown here is derived from an EMBL/GenBank/DDBJ whole genome shotgun (WGS) entry which is preliminary data.</text>
</comment>
<evidence type="ECO:0000259" key="1">
    <source>
        <dbReference type="Pfam" id="PF01370"/>
    </source>
</evidence>
<dbReference type="Pfam" id="PF08338">
    <property type="entry name" value="DUF1731"/>
    <property type="match status" value="1"/>
</dbReference>
<protein>
    <submittedName>
        <fullName evidence="3">Epimerase family protein slr1223</fullName>
    </submittedName>
</protein>
<reference evidence="3" key="1">
    <citation type="submission" date="2023-03" db="EMBL/GenBank/DDBJ databases">
        <authorList>
            <person name="Steffen K."/>
            <person name="Cardenas P."/>
        </authorList>
    </citation>
    <scope>NUCLEOTIDE SEQUENCE</scope>
</reference>
<dbReference type="PANTHER" id="PTHR11092">
    <property type="entry name" value="SUGAR NUCLEOTIDE EPIMERASE RELATED"/>
    <property type="match status" value="1"/>
</dbReference>
<dbReference type="EMBL" id="CASHTH010003616">
    <property type="protein sequence ID" value="CAI8047170.1"/>
    <property type="molecule type" value="Genomic_DNA"/>
</dbReference>
<evidence type="ECO:0000313" key="3">
    <source>
        <dbReference type="EMBL" id="CAI8047170.1"/>
    </source>
</evidence>
<dbReference type="Gene3D" id="3.40.50.720">
    <property type="entry name" value="NAD(P)-binding Rossmann-like Domain"/>
    <property type="match status" value="1"/>
</dbReference>
<evidence type="ECO:0000259" key="2">
    <source>
        <dbReference type="Pfam" id="PF08338"/>
    </source>
</evidence>
<dbReference type="InterPro" id="IPR036291">
    <property type="entry name" value="NAD(P)-bd_dom_sf"/>
</dbReference>
<dbReference type="InterPro" id="IPR001509">
    <property type="entry name" value="Epimerase_deHydtase"/>
</dbReference>
<feature type="domain" description="NAD-dependent epimerase/dehydratase" evidence="1">
    <location>
        <begin position="5"/>
        <end position="230"/>
    </location>
</feature>
<dbReference type="InterPro" id="IPR010099">
    <property type="entry name" value="SDR39U1"/>
</dbReference>
<proteinExistence type="predicted"/>
<dbReference type="SUPFAM" id="SSF51735">
    <property type="entry name" value="NAD(P)-binding Rossmann-fold domains"/>
    <property type="match status" value="1"/>
</dbReference>
<dbReference type="Proteomes" id="UP001174909">
    <property type="component" value="Unassembled WGS sequence"/>
</dbReference>
<dbReference type="AlphaFoldDB" id="A0AA35XD87"/>
<evidence type="ECO:0000313" key="4">
    <source>
        <dbReference type="Proteomes" id="UP001174909"/>
    </source>
</evidence>
<organism evidence="3 4">
    <name type="scientific">Geodia barretti</name>
    <name type="common">Barrett's horny sponge</name>
    <dbReference type="NCBI Taxonomy" id="519541"/>
    <lineage>
        <taxon>Eukaryota</taxon>
        <taxon>Metazoa</taxon>
        <taxon>Porifera</taxon>
        <taxon>Demospongiae</taxon>
        <taxon>Heteroscleromorpha</taxon>
        <taxon>Tetractinellida</taxon>
        <taxon>Astrophorina</taxon>
        <taxon>Geodiidae</taxon>
        <taxon>Geodia</taxon>
    </lineage>
</organism>
<feature type="domain" description="DUF1731" evidence="2">
    <location>
        <begin position="258"/>
        <end position="305"/>
    </location>
</feature>
<keyword evidence="4" id="KW-1185">Reference proteome</keyword>
<dbReference type="CDD" id="cd05242">
    <property type="entry name" value="SDR_a8"/>
    <property type="match status" value="1"/>
</dbReference>
<sequence length="308" mass="31778">MRTGITGATGLIGRALASELAERGHEVVALTRREGALTGFPPGVRSARWNPRGDGANADPAGVLEGLDALVHLAGEPVGKRWTTARKRAIRESRVEGTKALVAALGAARNRPSRLLAASAVGYYGARGDEELAEDAASGHDFLAEVCREWEAAAGAARDCGIETASLRIGVVLSPQGGALATMLPPFRLGVGGRLGSGRQWTAWIHLADVTAAIAHLLEAPAGSLESTYNLTSPNPVTNAAFTKALGKALRRPTILPAPGLAMRLAFGEMADALLLSGQRAVPGRLLAAGFQFGHPSIGPALTDLVGS</sequence>
<dbReference type="PANTHER" id="PTHR11092:SF0">
    <property type="entry name" value="EPIMERASE FAMILY PROTEIN SDR39U1"/>
    <property type="match status" value="1"/>
</dbReference>
<accession>A0AA35XD87</accession>
<name>A0AA35XD87_GEOBA</name>
<gene>
    <name evidence="3" type="ORF">GBAR_LOCUS26068</name>
</gene>
<dbReference type="InterPro" id="IPR013549">
    <property type="entry name" value="DUF1731"/>
</dbReference>
<dbReference type="Pfam" id="PF01370">
    <property type="entry name" value="Epimerase"/>
    <property type="match status" value="1"/>
</dbReference>
<dbReference type="NCBIfam" id="TIGR01777">
    <property type="entry name" value="yfcH"/>
    <property type="match status" value="1"/>
</dbReference>